<gene>
    <name evidence="2" type="ORF">PG986_001851</name>
</gene>
<accession>A0ABR1QY76</accession>
<reference evidence="2 3" key="1">
    <citation type="submission" date="2023-01" db="EMBL/GenBank/DDBJ databases">
        <title>Analysis of 21 Apiospora genomes using comparative genomics revels a genus with tremendous synthesis potential of carbohydrate active enzymes and secondary metabolites.</title>
        <authorList>
            <person name="Sorensen T."/>
        </authorList>
    </citation>
    <scope>NUCLEOTIDE SEQUENCE [LARGE SCALE GENOMIC DNA]</scope>
    <source>
        <strain evidence="2 3">CBS 24483</strain>
    </source>
</reference>
<evidence type="ECO:0000256" key="1">
    <source>
        <dbReference type="SAM" id="MobiDB-lite"/>
    </source>
</evidence>
<dbReference type="RefSeq" id="XP_066706966.1">
    <property type="nucleotide sequence ID" value="XM_066838073.1"/>
</dbReference>
<comment type="caution">
    <text evidence="2">The sequence shown here is derived from an EMBL/GenBank/DDBJ whole genome shotgun (WGS) entry which is preliminary data.</text>
</comment>
<name>A0ABR1QY76_9PEZI</name>
<dbReference type="Proteomes" id="UP001391051">
    <property type="component" value="Unassembled WGS sequence"/>
</dbReference>
<proteinExistence type="predicted"/>
<feature type="compositionally biased region" description="Acidic residues" evidence="1">
    <location>
        <begin position="100"/>
        <end position="114"/>
    </location>
</feature>
<evidence type="ECO:0000313" key="2">
    <source>
        <dbReference type="EMBL" id="KAK7967574.1"/>
    </source>
</evidence>
<sequence>MAGGVSTACSPVSLAAATPHEADYAYIQSNGNPVHIQAMTACCAPQEARRGGGGGGGGGCYTWCRLPAGADINAPESQISWENDFQYCLNYQGRMLASGDNDDGDGEGGEGDGEGEGKGRYRAPWVHAVKKGTPENALNSAASSNARQRDGEVGGVLRRAALVVMGVLALTLV</sequence>
<dbReference type="EMBL" id="JAQQWE010000001">
    <property type="protein sequence ID" value="KAK7967574.1"/>
    <property type="molecule type" value="Genomic_DNA"/>
</dbReference>
<feature type="region of interest" description="Disordered" evidence="1">
    <location>
        <begin position="99"/>
        <end position="120"/>
    </location>
</feature>
<protein>
    <submittedName>
        <fullName evidence="2">Uncharacterized protein</fullName>
    </submittedName>
</protein>
<organism evidence="2 3">
    <name type="scientific">Apiospora aurea</name>
    <dbReference type="NCBI Taxonomy" id="335848"/>
    <lineage>
        <taxon>Eukaryota</taxon>
        <taxon>Fungi</taxon>
        <taxon>Dikarya</taxon>
        <taxon>Ascomycota</taxon>
        <taxon>Pezizomycotina</taxon>
        <taxon>Sordariomycetes</taxon>
        <taxon>Xylariomycetidae</taxon>
        <taxon>Amphisphaeriales</taxon>
        <taxon>Apiosporaceae</taxon>
        <taxon>Apiospora</taxon>
    </lineage>
</organism>
<keyword evidence="3" id="KW-1185">Reference proteome</keyword>
<dbReference type="GeneID" id="92071135"/>
<evidence type="ECO:0000313" key="3">
    <source>
        <dbReference type="Proteomes" id="UP001391051"/>
    </source>
</evidence>